<organism evidence="1 2">
    <name type="scientific">Streptomyces pratisoli</name>
    <dbReference type="NCBI Taxonomy" id="3139917"/>
    <lineage>
        <taxon>Bacteria</taxon>
        <taxon>Bacillati</taxon>
        <taxon>Actinomycetota</taxon>
        <taxon>Actinomycetes</taxon>
        <taxon>Kitasatosporales</taxon>
        <taxon>Streptomycetaceae</taxon>
        <taxon>Streptomyces</taxon>
    </lineage>
</organism>
<protein>
    <submittedName>
        <fullName evidence="1">PfkB family carbohydrate kinase</fullName>
    </submittedName>
</protein>
<accession>A0ACC6QBK5</accession>
<proteinExistence type="predicted"/>
<dbReference type="Proteomes" id="UP001375539">
    <property type="component" value="Unassembled WGS sequence"/>
</dbReference>
<reference evidence="1" key="1">
    <citation type="submission" date="2024-03" db="EMBL/GenBank/DDBJ databases">
        <title>Novel Streptomyces species of biotechnological and ecological value are a feature of Machair soil.</title>
        <authorList>
            <person name="Prole J.R."/>
            <person name="Goodfellow M."/>
            <person name="Allenby N."/>
            <person name="Ward A.C."/>
        </authorList>
    </citation>
    <scope>NUCLEOTIDE SEQUENCE</scope>
    <source>
        <strain evidence="1">MS1.AVA.4</strain>
    </source>
</reference>
<dbReference type="EMBL" id="JBBKAI010000002">
    <property type="protein sequence ID" value="MEJ8655202.1"/>
    <property type="molecule type" value="Genomic_DNA"/>
</dbReference>
<keyword evidence="1" id="KW-0418">Kinase</keyword>
<keyword evidence="2" id="KW-1185">Reference proteome</keyword>
<keyword evidence="1" id="KW-0808">Transferase</keyword>
<sequence>MSDGAGSVLVLGEALIDLVPDDRLPALRHAQPGGAPANVAVGLARLGTPAVFAGGVGGDTFGRTVEDWMRSAGVDTGLCARSPLPTALAVADPGPDGTGYHFHLRDTATFRLPEVTAELVSGFGAVYAGGLAAVVEPAAGAVAAAAREAAGHGLLVVDPNVREATYGGGASLRELCALAHVVKASDEDLARLWPGADPSASAGRLAAQGRLVVMTRGALGSTAFLPSAAQVSVPAVPVEVVNTIGAGDAFMAAVLAWLGAAGLLRRGGPAGLGPDRAGAMLSYAAGVAAAVCGQSGGCVPPYTHPPLGPPASPPKEPSPGGEAEVRSGGVSGRGWA</sequence>
<name>A0ACC6QBK5_9ACTN</name>
<evidence type="ECO:0000313" key="2">
    <source>
        <dbReference type="Proteomes" id="UP001375539"/>
    </source>
</evidence>
<comment type="caution">
    <text evidence="1">The sequence shown here is derived from an EMBL/GenBank/DDBJ whole genome shotgun (WGS) entry which is preliminary data.</text>
</comment>
<gene>
    <name evidence="1" type="ORF">WKI58_01460</name>
</gene>
<evidence type="ECO:0000313" key="1">
    <source>
        <dbReference type="EMBL" id="MEJ8655202.1"/>
    </source>
</evidence>